<feature type="domain" description="DinB-like" evidence="1">
    <location>
        <begin position="27"/>
        <end position="183"/>
    </location>
</feature>
<gene>
    <name evidence="2" type="ORF">SAMN05660909_04261</name>
</gene>
<name>A0A1H4F9T2_9BACT</name>
<dbReference type="OrthoDB" id="1524454at2"/>
<dbReference type="STRING" id="408074.SAMN05660909_04261"/>
<evidence type="ECO:0000259" key="1">
    <source>
        <dbReference type="Pfam" id="PF12867"/>
    </source>
</evidence>
<evidence type="ECO:0000313" key="2">
    <source>
        <dbReference type="EMBL" id="SEA94054.1"/>
    </source>
</evidence>
<organism evidence="2 3">
    <name type="scientific">Chitinophaga terrae</name>
    <name type="common">ex Kim and Jung 2007</name>
    <dbReference type="NCBI Taxonomy" id="408074"/>
    <lineage>
        <taxon>Bacteria</taxon>
        <taxon>Pseudomonadati</taxon>
        <taxon>Bacteroidota</taxon>
        <taxon>Chitinophagia</taxon>
        <taxon>Chitinophagales</taxon>
        <taxon>Chitinophagaceae</taxon>
        <taxon>Chitinophaga</taxon>
    </lineage>
</organism>
<dbReference type="Proteomes" id="UP000199656">
    <property type="component" value="Unassembled WGS sequence"/>
</dbReference>
<dbReference type="AlphaFoldDB" id="A0A1H4F9T2"/>
<dbReference type="RefSeq" id="WP_089763991.1">
    <property type="nucleotide sequence ID" value="NZ_BKAT01000042.1"/>
</dbReference>
<dbReference type="EMBL" id="FNRL01000023">
    <property type="protein sequence ID" value="SEA94054.1"/>
    <property type="molecule type" value="Genomic_DNA"/>
</dbReference>
<dbReference type="Pfam" id="PF12867">
    <property type="entry name" value="DinB_2"/>
    <property type="match status" value="1"/>
</dbReference>
<reference evidence="3" key="1">
    <citation type="submission" date="2016-10" db="EMBL/GenBank/DDBJ databases">
        <authorList>
            <person name="Varghese N."/>
            <person name="Submissions S."/>
        </authorList>
    </citation>
    <scope>NUCLEOTIDE SEQUENCE [LARGE SCALE GENOMIC DNA]</scope>
    <source>
        <strain evidence="3">DSM 23920</strain>
    </source>
</reference>
<proteinExistence type="predicted"/>
<sequence>MPPVNSAEYLQALKEKVAVVRSKAGFFLNETPPDLLQEPPLPGKWSALQCLEHLNSYGRFYLPALEKAIRQAEQRGKAAKPMFKSSWLGAWFTKLMEPKEDGTVPSKMKSPKDHVPHVRLDAVKVITEFIAQQNEMEALLTRAEKINIQEVKVATSLSKYLKLSVGDTFGFLVAHIRRHVLQAENAIRAQVSSYESAGR</sequence>
<dbReference type="Gene3D" id="1.20.120.450">
    <property type="entry name" value="dinb family like domain"/>
    <property type="match status" value="1"/>
</dbReference>
<accession>A0A1H4F9T2</accession>
<protein>
    <submittedName>
        <fullName evidence="2">DinB superfamily protein</fullName>
    </submittedName>
</protein>
<dbReference type="InterPro" id="IPR024775">
    <property type="entry name" value="DinB-like"/>
</dbReference>
<dbReference type="SUPFAM" id="SSF109854">
    <property type="entry name" value="DinB/YfiT-like putative metalloenzymes"/>
    <property type="match status" value="1"/>
</dbReference>
<evidence type="ECO:0000313" key="3">
    <source>
        <dbReference type="Proteomes" id="UP000199656"/>
    </source>
</evidence>
<dbReference type="InterPro" id="IPR034660">
    <property type="entry name" value="DinB/YfiT-like"/>
</dbReference>
<keyword evidence="3" id="KW-1185">Reference proteome</keyword>